<dbReference type="PIRSF" id="PIRSF036625">
    <property type="entry name" value="GAF_ANTAR"/>
    <property type="match status" value="1"/>
</dbReference>
<dbReference type="InterPro" id="IPR011006">
    <property type="entry name" value="CheY-like_superfamily"/>
</dbReference>
<sequence>MDDIAEVISSLESAVREMDEALTSEQVLEVAVDWCQSLVPGCQMAGVTLRRRRGRVESVAPSDAAVERCDALQYDLAEGPCLDAITDELAIRSGDVGTDERWPQWGPRAAEAEGIAGMLSIRLFSGTKVHGALNLYSREVDAFDSEATDVARVLSTHVSVALRAMQADEDLRIAVDSRNLIGQAQGILMERFSLQSDGAFAVLSRISQDRNLRLIDVAEHVVTRRTLPDGGGAHD</sequence>
<feature type="domain" description="ANTAR" evidence="5">
    <location>
        <begin position="161"/>
        <end position="222"/>
    </location>
</feature>
<evidence type="ECO:0000313" key="7">
    <source>
        <dbReference type="Proteomes" id="UP000313849"/>
    </source>
</evidence>
<dbReference type="AlphaFoldDB" id="A0A5C5BD00"/>
<keyword evidence="2" id="KW-0418">Kinase</keyword>
<keyword evidence="1" id="KW-0808">Transferase</keyword>
<dbReference type="PROSITE" id="PS50921">
    <property type="entry name" value="ANTAR"/>
    <property type="match status" value="1"/>
</dbReference>
<organism evidence="6 7">
    <name type="scientific">Miniimonas arenae</name>
    <dbReference type="NCBI Taxonomy" id="676201"/>
    <lineage>
        <taxon>Bacteria</taxon>
        <taxon>Bacillati</taxon>
        <taxon>Actinomycetota</taxon>
        <taxon>Actinomycetes</taxon>
        <taxon>Micrococcales</taxon>
        <taxon>Beutenbergiaceae</taxon>
        <taxon>Miniimonas</taxon>
    </lineage>
</organism>
<evidence type="ECO:0000259" key="5">
    <source>
        <dbReference type="PROSITE" id="PS50921"/>
    </source>
</evidence>
<dbReference type="InterPro" id="IPR029016">
    <property type="entry name" value="GAF-like_dom_sf"/>
</dbReference>
<dbReference type="Pfam" id="PF13185">
    <property type="entry name" value="GAF_2"/>
    <property type="match status" value="1"/>
</dbReference>
<evidence type="ECO:0000313" key="6">
    <source>
        <dbReference type="EMBL" id="TNU73726.1"/>
    </source>
</evidence>
<dbReference type="EMBL" id="VENP01000035">
    <property type="protein sequence ID" value="TNU73726.1"/>
    <property type="molecule type" value="Genomic_DNA"/>
</dbReference>
<dbReference type="Gene3D" id="3.30.450.40">
    <property type="match status" value="1"/>
</dbReference>
<dbReference type="SMART" id="SM00065">
    <property type="entry name" value="GAF"/>
    <property type="match status" value="1"/>
</dbReference>
<keyword evidence="4" id="KW-0804">Transcription</keyword>
<name>A0A5C5BD00_9MICO</name>
<reference evidence="6 7" key="1">
    <citation type="submission" date="2019-06" db="EMBL/GenBank/DDBJ databases">
        <title>Draft genome sequence of Miniimonas arenae KCTC 19750T isolated from sea sand.</title>
        <authorList>
            <person name="Park S.-J."/>
        </authorList>
    </citation>
    <scope>NUCLEOTIDE SEQUENCE [LARGE SCALE GENOMIC DNA]</scope>
    <source>
        <strain evidence="6 7">KCTC 19750</strain>
    </source>
</reference>
<dbReference type="InterPro" id="IPR012074">
    <property type="entry name" value="GAF_ANTAR"/>
</dbReference>
<accession>A0A5C5BD00</accession>
<keyword evidence="3" id="KW-0805">Transcription regulation</keyword>
<dbReference type="GO" id="GO:0016301">
    <property type="term" value="F:kinase activity"/>
    <property type="evidence" value="ECO:0007669"/>
    <property type="project" value="UniProtKB-KW"/>
</dbReference>
<dbReference type="Gene3D" id="1.10.10.10">
    <property type="entry name" value="Winged helix-like DNA-binding domain superfamily/Winged helix DNA-binding domain"/>
    <property type="match status" value="1"/>
</dbReference>
<evidence type="ECO:0000256" key="3">
    <source>
        <dbReference type="ARBA" id="ARBA00023015"/>
    </source>
</evidence>
<dbReference type="GO" id="GO:0003723">
    <property type="term" value="F:RNA binding"/>
    <property type="evidence" value="ECO:0007669"/>
    <property type="project" value="InterPro"/>
</dbReference>
<gene>
    <name evidence="6" type="ORF">FH969_10025</name>
</gene>
<evidence type="ECO:0000256" key="2">
    <source>
        <dbReference type="ARBA" id="ARBA00022777"/>
    </source>
</evidence>
<dbReference type="OrthoDB" id="3688893at2"/>
<dbReference type="InterPro" id="IPR005561">
    <property type="entry name" value="ANTAR"/>
</dbReference>
<dbReference type="Proteomes" id="UP000313849">
    <property type="component" value="Unassembled WGS sequence"/>
</dbReference>
<dbReference type="SUPFAM" id="SSF55781">
    <property type="entry name" value="GAF domain-like"/>
    <property type="match status" value="1"/>
</dbReference>
<dbReference type="RefSeq" id="WP_139987141.1">
    <property type="nucleotide sequence ID" value="NZ_VENP01000035.1"/>
</dbReference>
<dbReference type="InterPro" id="IPR036388">
    <property type="entry name" value="WH-like_DNA-bd_sf"/>
</dbReference>
<dbReference type="InterPro" id="IPR003018">
    <property type="entry name" value="GAF"/>
</dbReference>
<comment type="caution">
    <text evidence="6">The sequence shown here is derived from an EMBL/GenBank/DDBJ whole genome shotgun (WGS) entry which is preliminary data.</text>
</comment>
<dbReference type="SUPFAM" id="SSF52172">
    <property type="entry name" value="CheY-like"/>
    <property type="match status" value="1"/>
</dbReference>
<dbReference type="Pfam" id="PF03861">
    <property type="entry name" value="ANTAR"/>
    <property type="match status" value="1"/>
</dbReference>
<keyword evidence="7" id="KW-1185">Reference proteome</keyword>
<dbReference type="SMART" id="SM01012">
    <property type="entry name" value="ANTAR"/>
    <property type="match status" value="1"/>
</dbReference>
<evidence type="ECO:0000256" key="4">
    <source>
        <dbReference type="ARBA" id="ARBA00023163"/>
    </source>
</evidence>
<protein>
    <submittedName>
        <fullName evidence="6">GAF and ANTAR domain-containing protein</fullName>
    </submittedName>
</protein>
<evidence type="ECO:0000256" key="1">
    <source>
        <dbReference type="ARBA" id="ARBA00022679"/>
    </source>
</evidence>
<proteinExistence type="predicted"/>